<protein>
    <recommendedName>
        <fullName evidence="3">Amidohydrolase</fullName>
    </recommendedName>
</protein>
<sequence>MRLLDLRCHWALQYATASTQYDPEAYAEIPARLGRLDGYLTTVGAAVLPCGRKRSDWEGQPDPWQALRAMLARYEAEFSGRLLIGPEDVARWLAEPDDFLCWGMLGIDDLDALIRDESDLPHLNPLFDRGVRVFRPVADDWPGPLRRRFLQELAGLAKGGGPRPVLDLAGMRAEAAAEALAWLESDAAAGRLLLVHSHGEPSFDLGRFRALGGLLGVGVGKAFAATADELAGRIEAIAAIPFRGRPGFEGLAIATNFLEAEEVVEGLGNAEQVLAWLAGRFGGREAAMLAWGNAEPLFREAAGAPSPAPPPEGAPA</sequence>
<evidence type="ECO:0000313" key="2">
    <source>
        <dbReference type="Proteomes" id="UP000324233"/>
    </source>
</evidence>
<dbReference type="AlphaFoldDB" id="A0A5B9W130"/>
<organism evidence="1 2">
    <name type="scientific">Aquisphaera giovannonii</name>
    <dbReference type="NCBI Taxonomy" id="406548"/>
    <lineage>
        <taxon>Bacteria</taxon>
        <taxon>Pseudomonadati</taxon>
        <taxon>Planctomycetota</taxon>
        <taxon>Planctomycetia</taxon>
        <taxon>Isosphaerales</taxon>
        <taxon>Isosphaeraceae</taxon>
        <taxon>Aquisphaera</taxon>
    </lineage>
</organism>
<keyword evidence="2" id="KW-1185">Reference proteome</keyword>
<reference evidence="1 2" key="1">
    <citation type="submission" date="2019-08" db="EMBL/GenBank/DDBJ databases">
        <title>Deep-cultivation of Planctomycetes and their phenomic and genomic characterization uncovers novel biology.</title>
        <authorList>
            <person name="Wiegand S."/>
            <person name="Jogler M."/>
            <person name="Boedeker C."/>
            <person name="Pinto D."/>
            <person name="Vollmers J."/>
            <person name="Rivas-Marin E."/>
            <person name="Kohn T."/>
            <person name="Peeters S.H."/>
            <person name="Heuer A."/>
            <person name="Rast P."/>
            <person name="Oberbeckmann S."/>
            <person name="Bunk B."/>
            <person name="Jeske O."/>
            <person name="Meyerdierks A."/>
            <person name="Storesund J.E."/>
            <person name="Kallscheuer N."/>
            <person name="Luecker S."/>
            <person name="Lage O.M."/>
            <person name="Pohl T."/>
            <person name="Merkel B.J."/>
            <person name="Hornburger P."/>
            <person name="Mueller R.-W."/>
            <person name="Bruemmer F."/>
            <person name="Labrenz M."/>
            <person name="Spormann A.M."/>
            <person name="Op den Camp H."/>
            <person name="Overmann J."/>
            <person name="Amann R."/>
            <person name="Jetten M.S.M."/>
            <person name="Mascher T."/>
            <person name="Medema M.H."/>
            <person name="Devos D.P."/>
            <person name="Kaster A.-K."/>
            <person name="Ovreas L."/>
            <person name="Rohde M."/>
            <person name="Galperin M.Y."/>
            <person name="Jogler C."/>
        </authorList>
    </citation>
    <scope>NUCLEOTIDE SEQUENCE [LARGE SCALE GENOMIC DNA]</scope>
    <source>
        <strain evidence="1 2">OJF2</strain>
    </source>
</reference>
<dbReference type="OrthoDB" id="264150at2"/>
<dbReference type="InterPro" id="IPR032466">
    <property type="entry name" value="Metal_Hydrolase"/>
</dbReference>
<accession>A0A5B9W130</accession>
<dbReference type="RefSeq" id="WP_148594203.1">
    <property type="nucleotide sequence ID" value="NZ_CP042997.1"/>
</dbReference>
<evidence type="ECO:0000313" key="1">
    <source>
        <dbReference type="EMBL" id="QEH34253.1"/>
    </source>
</evidence>
<dbReference type="Proteomes" id="UP000324233">
    <property type="component" value="Chromosome"/>
</dbReference>
<evidence type="ECO:0008006" key="3">
    <source>
        <dbReference type="Google" id="ProtNLM"/>
    </source>
</evidence>
<gene>
    <name evidence="1" type="ORF">OJF2_27880</name>
</gene>
<name>A0A5B9W130_9BACT</name>
<dbReference type="SUPFAM" id="SSF51556">
    <property type="entry name" value="Metallo-dependent hydrolases"/>
    <property type="match status" value="1"/>
</dbReference>
<dbReference type="KEGG" id="agv:OJF2_27880"/>
<dbReference type="EMBL" id="CP042997">
    <property type="protein sequence ID" value="QEH34253.1"/>
    <property type="molecule type" value="Genomic_DNA"/>
</dbReference>
<proteinExistence type="predicted"/>